<keyword evidence="5" id="KW-1185">Reference proteome</keyword>
<organism evidence="4 5">
    <name type="scientific">Kitasatospora cystarginea</name>
    <dbReference type="NCBI Taxonomy" id="58350"/>
    <lineage>
        <taxon>Bacteria</taxon>
        <taxon>Bacillati</taxon>
        <taxon>Actinomycetota</taxon>
        <taxon>Actinomycetes</taxon>
        <taxon>Kitasatosporales</taxon>
        <taxon>Streptomycetaceae</taxon>
        <taxon>Kitasatospora</taxon>
    </lineage>
</organism>
<evidence type="ECO:0000256" key="2">
    <source>
        <dbReference type="ARBA" id="ARBA00022801"/>
    </source>
</evidence>
<evidence type="ECO:0000313" key="5">
    <source>
        <dbReference type="Proteomes" id="UP001500305"/>
    </source>
</evidence>
<dbReference type="EMBL" id="BAAATR010000007">
    <property type="protein sequence ID" value="GAA2240742.1"/>
    <property type="molecule type" value="Genomic_DNA"/>
</dbReference>
<comment type="caution">
    <text evidence="4">The sequence shown here is derived from an EMBL/GenBank/DDBJ whole genome shotgun (WGS) entry which is preliminary data.</text>
</comment>
<keyword evidence="3" id="KW-0732">Signal</keyword>
<feature type="chain" id="PRO_5045704968" evidence="3">
    <location>
        <begin position="31"/>
        <end position="533"/>
    </location>
</feature>
<dbReference type="GO" id="GO:0004180">
    <property type="term" value="F:carboxypeptidase activity"/>
    <property type="evidence" value="ECO:0007669"/>
    <property type="project" value="UniProtKB-KW"/>
</dbReference>
<feature type="signal peptide" evidence="3">
    <location>
        <begin position="1"/>
        <end position="30"/>
    </location>
</feature>
<comment type="similarity">
    <text evidence="1">Belongs to the peptidase S13 family.</text>
</comment>
<keyword evidence="2" id="KW-0378">Hydrolase</keyword>
<dbReference type="PANTHER" id="PTHR30023">
    <property type="entry name" value="D-ALANYL-D-ALANINE CARBOXYPEPTIDASE"/>
    <property type="match status" value="1"/>
</dbReference>
<dbReference type="PANTHER" id="PTHR30023:SF0">
    <property type="entry name" value="PENICILLIN-SENSITIVE CARBOXYPEPTIDASE A"/>
    <property type="match status" value="1"/>
</dbReference>
<dbReference type="NCBIfam" id="TIGR00666">
    <property type="entry name" value="PBP4"/>
    <property type="match status" value="1"/>
</dbReference>
<proteinExistence type="inferred from homology"/>
<evidence type="ECO:0000256" key="3">
    <source>
        <dbReference type="SAM" id="SignalP"/>
    </source>
</evidence>
<dbReference type="PRINTS" id="PR00922">
    <property type="entry name" value="DADACBPTASE3"/>
</dbReference>
<protein>
    <submittedName>
        <fullName evidence="4">D-alanyl-D-alanine carboxypeptidase/D-alanyl-D-alanine-endopeptidase</fullName>
    </submittedName>
</protein>
<reference evidence="4 5" key="1">
    <citation type="journal article" date="2019" name="Int. J. Syst. Evol. Microbiol.">
        <title>The Global Catalogue of Microorganisms (GCM) 10K type strain sequencing project: providing services to taxonomists for standard genome sequencing and annotation.</title>
        <authorList>
            <consortium name="The Broad Institute Genomics Platform"/>
            <consortium name="The Broad Institute Genome Sequencing Center for Infectious Disease"/>
            <person name="Wu L."/>
            <person name="Ma J."/>
        </authorList>
    </citation>
    <scope>NUCLEOTIDE SEQUENCE [LARGE SCALE GENOMIC DNA]</scope>
    <source>
        <strain evidence="4 5">JCM 7356</strain>
    </source>
</reference>
<evidence type="ECO:0000313" key="4">
    <source>
        <dbReference type="EMBL" id="GAA2240742.1"/>
    </source>
</evidence>
<dbReference type="RefSeq" id="WP_344636173.1">
    <property type="nucleotide sequence ID" value="NZ_BAAATR010000007.1"/>
</dbReference>
<dbReference type="Gene3D" id="3.50.80.20">
    <property type="entry name" value="D-Ala-D-Ala carboxypeptidase C, peptidase S13"/>
    <property type="match status" value="1"/>
</dbReference>
<dbReference type="Pfam" id="PF02113">
    <property type="entry name" value="Peptidase_S13"/>
    <property type="match status" value="1"/>
</dbReference>
<evidence type="ECO:0000256" key="1">
    <source>
        <dbReference type="ARBA" id="ARBA00006096"/>
    </source>
</evidence>
<dbReference type="Proteomes" id="UP001500305">
    <property type="component" value="Unassembled WGS sequence"/>
</dbReference>
<keyword evidence="4" id="KW-0645">Protease</keyword>
<dbReference type="Gene3D" id="3.40.710.10">
    <property type="entry name" value="DD-peptidase/beta-lactamase superfamily"/>
    <property type="match status" value="1"/>
</dbReference>
<dbReference type="InterPro" id="IPR000667">
    <property type="entry name" value="Peptidase_S13"/>
</dbReference>
<keyword evidence="4" id="KW-0121">Carboxypeptidase</keyword>
<name>A0ABN3DUK5_9ACTN</name>
<gene>
    <name evidence="4" type="primary">dacB_2</name>
    <name evidence="4" type="ORF">GCM10010430_22780</name>
</gene>
<accession>A0ABN3DUK5</accession>
<sequence>MPLPARLHRRTLPLAAVALAASVLAGSAQADTPSPADPTLAADLDAILANPVMAGAETAVQVVDLSSGQVVYQHQADAYLTPASTMKTITSAAALDLLGPDYKFTTEVRTAGTRKGSVLNGDLVLRGGGDPSLLPQDLDDLAAKVAAAGVTEVKGRLLADGSRYDNVPFGPGWAWDDEPYSYSPQISGLTVATDNEYVMDTVKVTVTPGKEGEAAKVDLYPAEAPLKFNGKITTGAAGSAQSANVERQRGVNVLNLTGSVPAGGSPASFIATVEDPARYTGQVFAGALARHGVKVGKGVAAATGQETSTALASHDSHPLAELMPPLLKLSNNGIAEHLTKEMGKVKGGAGTWTAGVNQIGAFLKANGLSNPAGRQVDGSGLSRYDLVTAGKMTGLLKVAADKPWFKSWYEALPIAGNPARMVGGTLATRMVGTPAANNVHAKTGSMSGVDNISGYATAPDGRKLAFTVMVNNYAGARPRAALDAVAVRLAAGPAKTPAAKVAPRNAPALMAPSGDLPAAPATRWDDCETIGRC</sequence>
<dbReference type="InterPro" id="IPR012338">
    <property type="entry name" value="Beta-lactam/transpept-like"/>
</dbReference>
<dbReference type="SUPFAM" id="SSF56601">
    <property type="entry name" value="beta-lactamase/transpeptidase-like"/>
    <property type="match status" value="1"/>
</dbReference>